<protein>
    <submittedName>
        <fullName evidence="2">Uncharacterized protein</fullName>
    </submittedName>
</protein>
<evidence type="ECO:0000313" key="2">
    <source>
        <dbReference type="EMBL" id="KZU94463.1"/>
    </source>
</evidence>
<evidence type="ECO:0000313" key="5">
    <source>
        <dbReference type="Proteomes" id="UP000076882"/>
    </source>
</evidence>
<dbReference type="EMBL" id="LUXM01000033">
    <property type="protein sequence ID" value="KZU94463.1"/>
    <property type="molecule type" value="Genomic_DNA"/>
</dbReference>
<evidence type="ECO:0000313" key="4">
    <source>
        <dbReference type="Proteomes" id="UP000076872"/>
    </source>
</evidence>
<sequence>MFLIEQPQKFVTQLGTTLSKLNPYMDIGLKNNSGGEC</sequence>
<organism evidence="2 5">
    <name type="scientific">Lactiplantibacillus plantarum</name>
    <name type="common">Lactobacillus plantarum</name>
    <dbReference type="NCBI Taxonomy" id="1590"/>
    <lineage>
        <taxon>Bacteria</taxon>
        <taxon>Bacillati</taxon>
        <taxon>Bacillota</taxon>
        <taxon>Bacilli</taxon>
        <taxon>Lactobacillales</taxon>
        <taxon>Lactobacillaceae</taxon>
        <taxon>Lactiplantibacillus</taxon>
    </lineage>
</organism>
<dbReference type="Proteomes" id="UP000076989">
    <property type="component" value="Unassembled WGS sequence"/>
</dbReference>
<evidence type="ECO:0000313" key="6">
    <source>
        <dbReference type="Proteomes" id="UP000076989"/>
    </source>
</evidence>
<accession>A0A166MSA4</accession>
<dbReference type="EMBL" id="LUWI01000018">
    <property type="protein sequence ID" value="KZU05212.1"/>
    <property type="molecule type" value="Genomic_DNA"/>
</dbReference>
<name>A0A166MSA4_LACPN</name>
<dbReference type="EMBL" id="LUXO01000033">
    <property type="protein sequence ID" value="KZV01386.1"/>
    <property type="molecule type" value="Genomic_DNA"/>
</dbReference>
<comment type="caution">
    <text evidence="2">The sequence shown here is derived from an EMBL/GenBank/DDBJ whole genome shotgun (WGS) entry which is preliminary data.</text>
</comment>
<evidence type="ECO:0000313" key="3">
    <source>
        <dbReference type="EMBL" id="KZV01386.1"/>
    </source>
</evidence>
<dbReference type="Proteomes" id="UP000076882">
    <property type="component" value="Unassembled WGS sequence"/>
</dbReference>
<evidence type="ECO:0000313" key="1">
    <source>
        <dbReference type="EMBL" id="KZU05212.1"/>
    </source>
</evidence>
<dbReference type="Proteomes" id="UP000076872">
    <property type="component" value="Unassembled WGS sequence"/>
</dbReference>
<proteinExistence type="predicted"/>
<dbReference type="AlphaFoldDB" id="A0A166MSA4"/>
<dbReference type="PATRIC" id="fig|1590.142.peg.978"/>
<reference evidence="4 5" key="1">
    <citation type="submission" date="2016-03" db="EMBL/GenBank/DDBJ databases">
        <title>Comparative genomics of 54 Lactobacillus plantarum strains reveals genomic uncoupling from niche constraints.</title>
        <authorList>
            <person name="Martino M.E."/>
        </authorList>
    </citation>
    <scope>NUCLEOTIDE SEQUENCE [LARGE SCALE GENOMIC DNA]</scope>
    <source>
        <strain evidence="2 5">19.1</strain>
        <strain evidence="3 4">NAB2</strain>
        <strain evidence="1 6">Nizo2260</strain>
    </source>
</reference>
<gene>
    <name evidence="2" type="ORF">Lp19_2437</name>
    <name evidence="3" type="ORF">NAB2_2006</name>
    <name evidence="1" type="ORF">Nizo2260_1192</name>
</gene>